<sequence>MAMAAEEIESLIRSFIPDARVEITDLAGDGDHYAARVVSESFRGLPRVKQHQRVYEALGGRMGGALHALQLTTAAPDPGANP</sequence>
<dbReference type="PANTHER" id="PTHR46229:SF2">
    <property type="entry name" value="BOLA-LIKE PROTEIN 1"/>
    <property type="match status" value="1"/>
</dbReference>
<dbReference type="Proteomes" id="UP001259572">
    <property type="component" value="Unassembled WGS sequence"/>
</dbReference>
<dbReference type="InterPro" id="IPR036065">
    <property type="entry name" value="BolA-like_sf"/>
</dbReference>
<accession>A0ABU3Q5Z2</accession>
<reference evidence="3 4" key="1">
    <citation type="submission" date="2023-05" db="EMBL/GenBank/DDBJ databases">
        <authorList>
            <person name="Guo Y."/>
        </authorList>
    </citation>
    <scope>NUCLEOTIDE SEQUENCE [LARGE SCALE GENOMIC DNA]</scope>
    <source>
        <strain evidence="3 4">GR2756</strain>
    </source>
</reference>
<dbReference type="EMBL" id="JAVUPU010000002">
    <property type="protein sequence ID" value="MDT9598393.1"/>
    <property type="molecule type" value="Genomic_DNA"/>
</dbReference>
<organism evidence="3 4">
    <name type="scientific">Sphingosinicella rhizophila</name>
    <dbReference type="NCBI Taxonomy" id="3050082"/>
    <lineage>
        <taxon>Bacteria</taxon>
        <taxon>Pseudomonadati</taxon>
        <taxon>Pseudomonadota</taxon>
        <taxon>Alphaproteobacteria</taxon>
        <taxon>Sphingomonadales</taxon>
        <taxon>Sphingosinicellaceae</taxon>
        <taxon>Sphingosinicella</taxon>
    </lineage>
</organism>
<name>A0ABU3Q5Z2_9SPHN</name>
<dbReference type="RefSeq" id="WP_315724378.1">
    <property type="nucleotide sequence ID" value="NZ_JAVUPU010000002.1"/>
</dbReference>
<dbReference type="InterPro" id="IPR002634">
    <property type="entry name" value="BolA"/>
</dbReference>
<dbReference type="PIRSF" id="PIRSF003113">
    <property type="entry name" value="BolA"/>
    <property type="match status" value="1"/>
</dbReference>
<gene>
    <name evidence="3" type="ORF">RQX22_05455</name>
</gene>
<evidence type="ECO:0000313" key="3">
    <source>
        <dbReference type="EMBL" id="MDT9598393.1"/>
    </source>
</evidence>
<evidence type="ECO:0000256" key="1">
    <source>
        <dbReference type="ARBA" id="ARBA00005578"/>
    </source>
</evidence>
<dbReference type="Gene3D" id="3.30.300.90">
    <property type="entry name" value="BolA-like"/>
    <property type="match status" value="1"/>
</dbReference>
<evidence type="ECO:0000313" key="4">
    <source>
        <dbReference type="Proteomes" id="UP001259572"/>
    </source>
</evidence>
<dbReference type="Pfam" id="PF01722">
    <property type="entry name" value="BolA"/>
    <property type="match status" value="1"/>
</dbReference>
<dbReference type="PANTHER" id="PTHR46229">
    <property type="entry name" value="BOLA TRANSCRIPTION REGULATOR"/>
    <property type="match status" value="1"/>
</dbReference>
<comment type="similarity">
    <text evidence="1 2">Belongs to the BolA/IbaG family.</text>
</comment>
<evidence type="ECO:0000256" key="2">
    <source>
        <dbReference type="RuleBase" id="RU003860"/>
    </source>
</evidence>
<dbReference type="SUPFAM" id="SSF82657">
    <property type="entry name" value="BolA-like"/>
    <property type="match status" value="1"/>
</dbReference>
<protein>
    <submittedName>
        <fullName evidence="3">BolA family transcriptional regulator</fullName>
    </submittedName>
</protein>
<keyword evidence="4" id="KW-1185">Reference proteome</keyword>
<proteinExistence type="inferred from homology"/>
<dbReference type="InterPro" id="IPR050961">
    <property type="entry name" value="BolA/IbaG_stress_morph_reg"/>
</dbReference>
<comment type="caution">
    <text evidence="3">The sequence shown here is derived from an EMBL/GenBank/DDBJ whole genome shotgun (WGS) entry which is preliminary data.</text>
</comment>